<accession>A0A0B4N033</accession>
<evidence type="ECO:0008006" key="2">
    <source>
        <dbReference type="Google" id="ProtNLM"/>
    </source>
</evidence>
<dbReference type="EMBL" id="KJ631389">
    <property type="protein sequence ID" value="AIF26054.1"/>
    <property type="molecule type" value="Genomic_DNA"/>
</dbReference>
<dbReference type="AlphaFoldDB" id="A0A0B4N033"/>
<protein>
    <recommendedName>
        <fullName evidence="2">GH26 domain-containing protein</fullName>
    </recommendedName>
</protein>
<evidence type="ECO:0000313" key="1">
    <source>
        <dbReference type="EMBL" id="AIF26054.1"/>
    </source>
</evidence>
<reference evidence="1" key="1">
    <citation type="submission" date="2014-03" db="EMBL/GenBank/DDBJ databases">
        <title>A sequence of cellulolytic fosmid clone of goat rumen metagenome.</title>
        <authorList>
            <person name="Lee K.-T."/>
            <person name="Kim J.-Y."/>
            <person name="Kim Y.-J."/>
            <person name="Ahn J.-H."/>
            <person name="Park M.-N."/>
            <person name="Kim J.-H."/>
            <person name="Kim T.-H."/>
        </authorList>
    </citation>
    <scope>NUCLEOTIDE SEQUENCE</scope>
</reference>
<sequence>MNKLHMGPAHCALDIGDGSERAEYVDQDYILHRLGRPHRAVNIMYTYYPHDAEWPARISEAWKDRNVTFAWDYPYDDYFPYDVDGQPFAQMRDIRRHGQEVLLTLTVDCGLTDDELRGIARQLRSFGRMMLRINHECCGDWFQHNKRYTYAQVGAFFVRFAGILRAEAPNVRTIFCGGWGLPDGHVEQEEAFRDCYAAADLWSCDCYPALHYGWPYDVAEVGGGRYKVDPIDALVEQFVRTYKRATELAGESKPMITAEFNTDGDVTGPLAQGDSVVRFARWWRDNRVDWFRSISLYQFRDRGRLGLECEDPNNKSVGVEQPLLSAYRDRLLYDPWFMPEMTEGEAAAFPAELRWGSSEDADGLAIPIAFEGNPVFCEMTVEQDIGLMAELNGRWFYKAPGTRTVDMMSAFFDRPLDGPATLTLRVFAPPADGVNVDDGSGDWMTNYRAVLAAPPAMRIRYQAPGVVG</sequence>
<name>A0A0B4N033_9BACT</name>
<dbReference type="Gene3D" id="3.20.20.80">
    <property type="entry name" value="Glycosidases"/>
    <property type="match status" value="1"/>
</dbReference>
<proteinExistence type="predicted"/>
<dbReference type="SUPFAM" id="SSF51445">
    <property type="entry name" value="(Trans)glycosidases"/>
    <property type="match status" value="1"/>
</dbReference>
<organism evidence="1">
    <name type="scientific">uncultured bacterium Ad_125_D08</name>
    <dbReference type="NCBI Taxonomy" id="1489285"/>
    <lineage>
        <taxon>Bacteria</taxon>
        <taxon>environmental samples</taxon>
    </lineage>
</organism>
<dbReference type="InterPro" id="IPR017853">
    <property type="entry name" value="GH"/>
</dbReference>